<dbReference type="Pfam" id="PF00665">
    <property type="entry name" value="rve"/>
    <property type="match status" value="1"/>
</dbReference>
<protein>
    <submittedName>
        <fullName evidence="2">IS3 family transposase</fullName>
    </submittedName>
</protein>
<dbReference type="InterPro" id="IPR001584">
    <property type="entry name" value="Integrase_cat-core"/>
</dbReference>
<dbReference type="EMBL" id="JABFOQ010000081">
    <property type="protein sequence ID" value="NOJ76750.1"/>
    <property type="molecule type" value="Genomic_DNA"/>
</dbReference>
<feature type="domain" description="Integrase catalytic" evidence="1">
    <location>
        <begin position="9"/>
        <end position="46"/>
    </location>
</feature>
<gene>
    <name evidence="2" type="ORF">HMH06_13155</name>
</gene>
<dbReference type="Proteomes" id="UP000580344">
    <property type="component" value="Unassembled WGS sequence"/>
</dbReference>
<accession>A0ABX1WQ90</accession>
<dbReference type="PANTHER" id="PTHR46889:SF5">
    <property type="entry name" value="INTEGRASE PROTEIN"/>
    <property type="match status" value="1"/>
</dbReference>
<keyword evidence="3" id="KW-1185">Reference proteome</keyword>
<evidence type="ECO:0000259" key="1">
    <source>
        <dbReference type="Pfam" id="PF00665"/>
    </source>
</evidence>
<dbReference type="InterPro" id="IPR050900">
    <property type="entry name" value="Transposase_IS3/IS150/IS904"/>
</dbReference>
<evidence type="ECO:0000313" key="3">
    <source>
        <dbReference type="Proteomes" id="UP000580344"/>
    </source>
</evidence>
<evidence type="ECO:0000313" key="2">
    <source>
        <dbReference type="EMBL" id="NOJ76750.1"/>
    </source>
</evidence>
<dbReference type="Gene3D" id="3.30.420.10">
    <property type="entry name" value="Ribonuclease H-like superfamily/Ribonuclease H"/>
    <property type="match status" value="1"/>
</dbReference>
<reference evidence="2 3" key="1">
    <citation type="submission" date="2020-05" db="EMBL/GenBank/DDBJ databases">
        <title>Tigecycline resistant gene in Empedobacter stercoris.</title>
        <authorList>
            <person name="Chen Y."/>
            <person name="Cheng Y."/>
            <person name="Zhou K."/>
        </authorList>
    </citation>
    <scope>NUCLEOTIDE SEQUENCE [LARGE SCALE GENOMIC DNA]</scope>
    <source>
        <strain evidence="2 3">ES202</strain>
    </source>
</reference>
<name>A0ABX1WQ90_9FLAO</name>
<sequence>MIKDYQCRKPNNVWVSDITYLGNRENPAYLSLITDAYSKKIVGFDVS</sequence>
<comment type="caution">
    <text evidence="2">The sequence shown here is derived from an EMBL/GenBank/DDBJ whole genome shotgun (WGS) entry which is preliminary data.</text>
</comment>
<organism evidence="2 3">
    <name type="scientific">Empedobacter stercoris</name>
    <dbReference type="NCBI Taxonomy" id="1628248"/>
    <lineage>
        <taxon>Bacteria</taxon>
        <taxon>Pseudomonadati</taxon>
        <taxon>Bacteroidota</taxon>
        <taxon>Flavobacteriia</taxon>
        <taxon>Flavobacteriales</taxon>
        <taxon>Weeksellaceae</taxon>
        <taxon>Empedobacter</taxon>
    </lineage>
</organism>
<dbReference type="InterPro" id="IPR012337">
    <property type="entry name" value="RNaseH-like_sf"/>
</dbReference>
<dbReference type="SUPFAM" id="SSF53098">
    <property type="entry name" value="Ribonuclease H-like"/>
    <property type="match status" value="1"/>
</dbReference>
<dbReference type="InterPro" id="IPR036397">
    <property type="entry name" value="RNaseH_sf"/>
</dbReference>
<dbReference type="PANTHER" id="PTHR46889">
    <property type="entry name" value="TRANSPOSASE INSF FOR INSERTION SEQUENCE IS3B-RELATED"/>
    <property type="match status" value="1"/>
</dbReference>
<proteinExistence type="predicted"/>
<feature type="non-terminal residue" evidence="2">
    <location>
        <position position="47"/>
    </location>
</feature>